<evidence type="ECO:0000259" key="3">
    <source>
        <dbReference type="Pfam" id="PF08541"/>
    </source>
</evidence>
<evidence type="ECO:0000313" key="5">
    <source>
        <dbReference type="EMBL" id="GIJ61832.1"/>
    </source>
</evidence>
<protein>
    <submittedName>
        <fullName evidence="5">3-oxoacyl-[acyl-carrier-protein] synthase 3</fullName>
    </submittedName>
</protein>
<dbReference type="GO" id="GO:0004315">
    <property type="term" value="F:3-oxoacyl-[acyl-carrier-protein] synthase activity"/>
    <property type="evidence" value="ECO:0007669"/>
    <property type="project" value="InterPro"/>
</dbReference>
<name>A0A8J3ZD83_9ACTN</name>
<evidence type="ECO:0000256" key="2">
    <source>
        <dbReference type="ARBA" id="ARBA00023315"/>
    </source>
</evidence>
<comment type="caution">
    <text evidence="5">The sequence shown here is derived from an EMBL/GenBank/DDBJ whole genome shotgun (WGS) entry which is preliminary data.</text>
</comment>
<evidence type="ECO:0000313" key="6">
    <source>
        <dbReference type="Proteomes" id="UP000612585"/>
    </source>
</evidence>
<organism evidence="5 6">
    <name type="scientific">Virgisporangium aurantiacum</name>
    <dbReference type="NCBI Taxonomy" id="175570"/>
    <lineage>
        <taxon>Bacteria</taxon>
        <taxon>Bacillati</taxon>
        <taxon>Actinomycetota</taxon>
        <taxon>Actinomycetes</taxon>
        <taxon>Micromonosporales</taxon>
        <taxon>Micromonosporaceae</taxon>
        <taxon>Virgisporangium</taxon>
    </lineage>
</organism>
<dbReference type="InterPro" id="IPR013747">
    <property type="entry name" value="ACP_syn_III_C"/>
</dbReference>
<dbReference type="Pfam" id="PF08541">
    <property type="entry name" value="ACP_syn_III_C"/>
    <property type="match status" value="1"/>
</dbReference>
<dbReference type="InterPro" id="IPR016039">
    <property type="entry name" value="Thiolase-like"/>
</dbReference>
<evidence type="ECO:0000256" key="1">
    <source>
        <dbReference type="ARBA" id="ARBA00022679"/>
    </source>
</evidence>
<accession>A0A8J3ZD83</accession>
<keyword evidence="2" id="KW-0012">Acyltransferase</keyword>
<dbReference type="Pfam" id="PF08545">
    <property type="entry name" value="ACP_syn_III"/>
    <property type="match status" value="1"/>
</dbReference>
<sequence length="352" mass="35320">MAVTAGPSAIGVLGMGTHLPARRLGNDEVAAPLGLDPAWIARRTGILNRHAAEPHEASSDLAAAAVRAALSAAGISADDVGLLLLATSTPDELGPATACRVQAAVGARNAVAMDVTAACSGWLFAAKVAHDWLRAGQNGGQNGGQGGHAVVVGVEVLSKFLNPADRSTAVLFGDGAAAAVLGPVPAGTGFAGFELGSDGTLVDLVNIPAGGSRMPASDRSLHERAHAVRMDGRAVGDFIAARLPSIVDSCLRAQRLQLADIDLVVAHQPNPSLLRNVATKIGVPPERLVIVADEIGNVGAACVPYALAAACARGQLVAGSRVLLAAVGAGMTWAGAVLTWSGATAVQTVGDR</sequence>
<dbReference type="Proteomes" id="UP000612585">
    <property type="component" value="Unassembled WGS sequence"/>
</dbReference>
<dbReference type="SUPFAM" id="SSF53901">
    <property type="entry name" value="Thiolase-like"/>
    <property type="match status" value="1"/>
</dbReference>
<keyword evidence="1" id="KW-0808">Transferase</keyword>
<dbReference type="PANTHER" id="PTHR34069">
    <property type="entry name" value="3-OXOACYL-[ACYL-CARRIER-PROTEIN] SYNTHASE 3"/>
    <property type="match status" value="1"/>
</dbReference>
<reference evidence="5" key="1">
    <citation type="submission" date="2021-01" db="EMBL/GenBank/DDBJ databases">
        <title>Whole genome shotgun sequence of Virgisporangium aurantiacum NBRC 16421.</title>
        <authorList>
            <person name="Komaki H."/>
            <person name="Tamura T."/>
        </authorList>
    </citation>
    <scope>NUCLEOTIDE SEQUENCE</scope>
    <source>
        <strain evidence="5">NBRC 16421</strain>
    </source>
</reference>
<keyword evidence="6" id="KW-1185">Reference proteome</keyword>
<feature type="domain" description="Beta-ketoacyl-[acyl-carrier-protein] synthase III N-terminal" evidence="4">
    <location>
        <begin position="113"/>
        <end position="199"/>
    </location>
</feature>
<dbReference type="Gene3D" id="3.40.47.10">
    <property type="match status" value="1"/>
</dbReference>
<feature type="domain" description="Beta-ketoacyl-[acyl-carrier-protein] synthase III C-terminal" evidence="3">
    <location>
        <begin position="251"/>
        <end position="340"/>
    </location>
</feature>
<proteinExistence type="predicted"/>
<evidence type="ECO:0000259" key="4">
    <source>
        <dbReference type="Pfam" id="PF08545"/>
    </source>
</evidence>
<dbReference type="CDD" id="cd00830">
    <property type="entry name" value="KAS_III"/>
    <property type="match status" value="1"/>
</dbReference>
<dbReference type="GO" id="GO:0006633">
    <property type="term" value="P:fatty acid biosynthetic process"/>
    <property type="evidence" value="ECO:0007669"/>
    <property type="project" value="InterPro"/>
</dbReference>
<dbReference type="NCBIfam" id="NF006829">
    <property type="entry name" value="PRK09352.1"/>
    <property type="match status" value="1"/>
</dbReference>
<dbReference type="EMBL" id="BOPG01000071">
    <property type="protein sequence ID" value="GIJ61832.1"/>
    <property type="molecule type" value="Genomic_DNA"/>
</dbReference>
<dbReference type="RefSeq" id="WP_204007040.1">
    <property type="nucleotide sequence ID" value="NZ_BOPG01000071.1"/>
</dbReference>
<dbReference type="InterPro" id="IPR013751">
    <property type="entry name" value="ACP_syn_III_N"/>
</dbReference>
<dbReference type="AlphaFoldDB" id="A0A8J3ZD83"/>
<gene>
    <name evidence="5" type="primary">fabH_6</name>
    <name evidence="5" type="ORF">Vau01_093480</name>
</gene>
<dbReference type="PANTHER" id="PTHR34069:SF2">
    <property type="entry name" value="BETA-KETOACYL-[ACYL-CARRIER-PROTEIN] SYNTHASE III"/>
    <property type="match status" value="1"/>
</dbReference>
<dbReference type="GO" id="GO:0044550">
    <property type="term" value="P:secondary metabolite biosynthetic process"/>
    <property type="evidence" value="ECO:0007669"/>
    <property type="project" value="TreeGrafter"/>
</dbReference>